<dbReference type="EMBL" id="JABCIY010000040">
    <property type="protein sequence ID" value="KAF7195384.1"/>
    <property type="molecule type" value="Genomic_DNA"/>
</dbReference>
<name>A0A8H6RPZ0_9PEZI</name>
<feature type="compositionally biased region" description="Basic and acidic residues" evidence="6">
    <location>
        <begin position="128"/>
        <end position="141"/>
    </location>
</feature>
<dbReference type="GO" id="GO:0006508">
    <property type="term" value="P:proteolysis"/>
    <property type="evidence" value="ECO:0007669"/>
    <property type="project" value="UniProtKB-KW"/>
</dbReference>
<organism evidence="8 9">
    <name type="scientific">Pseudocercospora fuligena</name>
    <dbReference type="NCBI Taxonomy" id="685502"/>
    <lineage>
        <taxon>Eukaryota</taxon>
        <taxon>Fungi</taxon>
        <taxon>Dikarya</taxon>
        <taxon>Ascomycota</taxon>
        <taxon>Pezizomycotina</taxon>
        <taxon>Dothideomycetes</taxon>
        <taxon>Dothideomycetidae</taxon>
        <taxon>Mycosphaerellales</taxon>
        <taxon>Mycosphaerellaceae</taxon>
        <taxon>Pseudocercospora</taxon>
    </lineage>
</organism>
<sequence length="655" mass="73380">MSLNTKRKHSEVAGIEDDRPEPKRLAAACTGMHPERLCHECKCILMKVPIACRRQKIKCEMINEEPPCSRCQRRGIQCVLHTAQRHPMADSKQVGLLGKDLINIHSTLESICQHLNLELPLPLASEKQNAESGRRNNKVVDDADEEGTCELSPPASPSTAQAPMDMYLTSAQDPMNGNSPQRLRRRGSERVDMISKGLISFDDAEVLIKKYLLHLDRFLYGVTGSYKDVNEVRRASPALLAAMCTVSAFHNSGHKSLFETCNREYRAIVSGSLFEKRDLEFVKALCIGAFWLPDASRILLGDAIRRAKDLKLHRNFLRLTEPALLASTSPGSAIDTSETRDRVRLWYLLYVCDQHLSILHNRDRILRQEKEAVENRELFIAGGEPVTPQDVRIMSQVSLLVIMGQIRDVFGSESIRPVSKTLSVQLSQFVRELDGWYSRWSSLFEPDDHIGSFPLAGLTIHWQFAKLYLGHHVFRGIESDPIPTYFLSAAITARDAAVTIFTMIAEDDSFRSHILGMPAYFHVMISFAGQFLLGICVKYSQQLGINVEEDFRRISAALAVFARTPALPSHPITRMTAGLMRKLNECTTALGMDSVLTESPFANPELASVRDYASNMNGDVRGAFNLQAANGLPDDFLYADFSDLTFPDTQFPYAT</sequence>
<evidence type="ECO:0000259" key="7">
    <source>
        <dbReference type="PROSITE" id="PS50048"/>
    </source>
</evidence>
<evidence type="ECO:0000256" key="3">
    <source>
        <dbReference type="ARBA" id="ARBA00023125"/>
    </source>
</evidence>
<comment type="caution">
    <text evidence="8">The sequence shown here is derived from an EMBL/GenBank/DDBJ whole genome shotgun (WGS) entry which is preliminary data.</text>
</comment>
<proteinExistence type="predicted"/>
<dbReference type="GO" id="GO:0000976">
    <property type="term" value="F:transcription cis-regulatory region binding"/>
    <property type="evidence" value="ECO:0007669"/>
    <property type="project" value="TreeGrafter"/>
</dbReference>
<accession>A0A8H6RPZ0</accession>
<dbReference type="Gene3D" id="4.10.240.10">
    <property type="entry name" value="Zn(2)-C6 fungal-type DNA-binding domain"/>
    <property type="match status" value="1"/>
</dbReference>
<evidence type="ECO:0000256" key="6">
    <source>
        <dbReference type="SAM" id="MobiDB-lite"/>
    </source>
</evidence>
<keyword evidence="3" id="KW-0238">DNA-binding</keyword>
<dbReference type="GO" id="GO:0008270">
    <property type="term" value="F:zinc ion binding"/>
    <property type="evidence" value="ECO:0007669"/>
    <property type="project" value="InterPro"/>
</dbReference>
<dbReference type="Pfam" id="PF00172">
    <property type="entry name" value="Zn_clus"/>
    <property type="match status" value="1"/>
</dbReference>
<keyword evidence="8" id="KW-0645">Protease</keyword>
<keyword evidence="4" id="KW-0804">Transcription</keyword>
<comment type="subcellular location">
    <subcellularLocation>
        <location evidence="1">Nucleus</location>
    </subcellularLocation>
</comment>
<dbReference type="PANTHER" id="PTHR31845">
    <property type="entry name" value="FINGER DOMAIN PROTEIN, PUTATIVE-RELATED"/>
    <property type="match status" value="1"/>
</dbReference>
<evidence type="ECO:0000256" key="2">
    <source>
        <dbReference type="ARBA" id="ARBA00023015"/>
    </source>
</evidence>
<feature type="domain" description="Zn(2)-C6 fungal-type" evidence="7">
    <location>
        <begin position="52"/>
        <end position="80"/>
    </location>
</feature>
<dbReference type="PANTHER" id="PTHR31845:SF17">
    <property type="entry name" value="ZN(II)2CYS6 TRANSCRIPTION FACTOR (EUROFUNG)"/>
    <property type="match status" value="1"/>
</dbReference>
<keyword evidence="8" id="KW-0378">Hydrolase</keyword>
<dbReference type="InterPro" id="IPR036864">
    <property type="entry name" value="Zn2-C6_fun-type_DNA-bd_sf"/>
</dbReference>
<dbReference type="OrthoDB" id="1925334at2759"/>
<evidence type="ECO:0000313" key="8">
    <source>
        <dbReference type="EMBL" id="KAF7195384.1"/>
    </source>
</evidence>
<protein>
    <submittedName>
        <fullName evidence="8">Transcriptional activator of proteases prtT</fullName>
    </submittedName>
</protein>
<dbReference type="AlphaFoldDB" id="A0A8H6RPZ0"/>
<dbReference type="InterPro" id="IPR051089">
    <property type="entry name" value="prtT"/>
</dbReference>
<evidence type="ECO:0000256" key="4">
    <source>
        <dbReference type="ARBA" id="ARBA00023163"/>
    </source>
</evidence>
<dbReference type="CDD" id="cd00067">
    <property type="entry name" value="GAL4"/>
    <property type="match status" value="1"/>
</dbReference>
<dbReference type="InterPro" id="IPR001138">
    <property type="entry name" value="Zn2Cys6_DnaBD"/>
</dbReference>
<keyword evidence="5" id="KW-0539">Nucleus</keyword>
<dbReference type="PROSITE" id="PS50048">
    <property type="entry name" value="ZN2_CY6_FUNGAL_2"/>
    <property type="match status" value="1"/>
</dbReference>
<evidence type="ECO:0000256" key="5">
    <source>
        <dbReference type="ARBA" id="ARBA00023242"/>
    </source>
</evidence>
<feature type="region of interest" description="Disordered" evidence="6">
    <location>
        <begin position="125"/>
        <end position="161"/>
    </location>
</feature>
<reference evidence="8" key="1">
    <citation type="submission" date="2020-04" db="EMBL/GenBank/DDBJ databases">
        <title>Draft genome resource of the tomato pathogen Pseudocercospora fuligena.</title>
        <authorList>
            <person name="Zaccaron A."/>
        </authorList>
    </citation>
    <scope>NUCLEOTIDE SEQUENCE</scope>
    <source>
        <strain evidence="8">PF001</strain>
    </source>
</reference>
<keyword evidence="2" id="KW-0805">Transcription regulation</keyword>
<dbReference type="SMART" id="SM00066">
    <property type="entry name" value="GAL4"/>
    <property type="match status" value="1"/>
</dbReference>
<dbReference type="GO" id="GO:0000981">
    <property type="term" value="F:DNA-binding transcription factor activity, RNA polymerase II-specific"/>
    <property type="evidence" value="ECO:0007669"/>
    <property type="project" value="InterPro"/>
</dbReference>
<evidence type="ECO:0000256" key="1">
    <source>
        <dbReference type="ARBA" id="ARBA00004123"/>
    </source>
</evidence>
<dbReference type="GO" id="GO:0005634">
    <property type="term" value="C:nucleus"/>
    <property type="evidence" value="ECO:0007669"/>
    <property type="project" value="UniProtKB-SubCell"/>
</dbReference>
<evidence type="ECO:0000313" key="9">
    <source>
        <dbReference type="Proteomes" id="UP000660729"/>
    </source>
</evidence>
<dbReference type="CDD" id="cd12148">
    <property type="entry name" value="fungal_TF_MHR"/>
    <property type="match status" value="1"/>
</dbReference>
<gene>
    <name evidence="8" type="ORF">HII31_03276</name>
</gene>
<dbReference type="Proteomes" id="UP000660729">
    <property type="component" value="Unassembled WGS sequence"/>
</dbReference>
<keyword evidence="9" id="KW-1185">Reference proteome</keyword>
<dbReference type="GO" id="GO:0008233">
    <property type="term" value="F:peptidase activity"/>
    <property type="evidence" value="ECO:0007669"/>
    <property type="project" value="UniProtKB-KW"/>
</dbReference>